<feature type="compositionally biased region" description="Basic and acidic residues" evidence="1">
    <location>
        <begin position="70"/>
        <end position="82"/>
    </location>
</feature>
<dbReference type="OrthoDB" id="5239630at2759"/>
<sequence>MAQGTTKLKPRAAPTKKAHSKKQQSRGISKQPKKAKTTTQSKMTKKFTSGLVARTEQLLGERAGHLELIGKGKKTDAGDKISGKGGSKKFG</sequence>
<comment type="caution">
    <text evidence="2">The sequence shown here is derived from an EMBL/GenBank/DDBJ whole genome shotgun (WGS) entry which is preliminary data.</text>
</comment>
<dbReference type="Pfam" id="PF09495">
    <property type="entry name" value="DUF2462"/>
    <property type="match status" value="1"/>
</dbReference>
<proteinExistence type="predicted"/>
<protein>
    <submittedName>
        <fullName evidence="2">Uncharacterized protein</fullName>
    </submittedName>
</protein>
<accession>A0A2N3N020</accession>
<dbReference type="AlphaFoldDB" id="A0A2N3N020"/>
<dbReference type="VEuPathDB" id="FungiDB:jhhlp_007610"/>
<dbReference type="InParanoid" id="A0A2N3N020"/>
<reference evidence="2 3" key="1">
    <citation type="journal article" date="2017" name="G3 (Bethesda)">
        <title>First Draft Genome Sequence of the Pathogenic Fungus Lomentospora prolificans (Formerly Scedosporium prolificans).</title>
        <authorList>
            <person name="Luo R."/>
            <person name="Zimin A."/>
            <person name="Workman R."/>
            <person name="Fan Y."/>
            <person name="Pertea G."/>
            <person name="Grossman N."/>
            <person name="Wear M.P."/>
            <person name="Jia B."/>
            <person name="Miller H."/>
            <person name="Casadevall A."/>
            <person name="Timp W."/>
            <person name="Zhang S.X."/>
            <person name="Salzberg S.L."/>
        </authorList>
    </citation>
    <scope>NUCLEOTIDE SEQUENCE [LARGE SCALE GENOMIC DNA]</scope>
    <source>
        <strain evidence="2 3">JHH-5317</strain>
    </source>
</reference>
<feature type="compositionally biased region" description="Basic residues" evidence="1">
    <location>
        <begin position="8"/>
        <end position="24"/>
    </location>
</feature>
<dbReference type="InterPro" id="IPR019034">
    <property type="entry name" value="UPF0390"/>
</dbReference>
<dbReference type="EMBL" id="NLAX01001139">
    <property type="protein sequence ID" value="PKS05781.1"/>
    <property type="molecule type" value="Genomic_DNA"/>
</dbReference>
<evidence type="ECO:0000313" key="2">
    <source>
        <dbReference type="EMBL" id="PKS05781.1"/>
    </source>
</evidence>
<feature type="region of interest" description="Disordered" evidence="1">
    <location>
        <begin position="70"/>
        <end position="91"/>
    </location>
</feature>
<dbReference type="Proteomes" id="UP000233524">
    <property type="component" value="Unassembled WGS sequence"/>
</dbReference>
<gene>
    <name evidence="2" type="ORF">jhhlp_007610</name>
</gene>
<keyword evidence="3" id="KW-1185">Reference proteome</keyword>
<evidence type="ECO:0000256" key="1">
    <source>
        <dbReference type="SAM" id="MobiDB-lite"/>
    </source>
</evidence>
<evidence type="ECO:0000313" key="3">
    <source>
        <dbReference type="Proteomes" id="UP000233524"/>
    </source>
</evidence>
<dbReference type="STRING" id="41688.A0A2N3N020"/>
<feature type="region of interest" description="Disordered" evidence="1">
    <location>
        <begin position="1"/>
        <end position="49"/>
    </location>
</feature>
<organism evidence="2 3">
    <name type="scientific">Lomentospora prolificans</name>
    <dbReference type="NCBI Taxonomy" id="41688"/>
    <lineage>
        <taxon>Eukaryota</taxon>
        <taxon>Fungi</taxon>
        <taxon>Dikarya</taxon>
        <taxon>Ascomycota</taxon>
        <taxon>Pezizomycotina</taxon>
        <taxon>Sordariomycetes</taxon>
        <taxon>Hypocreomycetidae</taxon>
        <taxon>Microascales</taxon>
        <taxon>Microascaceae</taxon>
        <taxon>Lomentospora</taxon>
    </lineage>
</organism>
<name>A0A2N3N020_9PEZI</name>